<dbReference type="InterPro" id="IPR023393">
    <property type="entry name" value="START-like_dom_sf"/>
</dbReference>
<dbReference type="AlphaFoldDB" id="A0A6B0XYC5"/>
<evidence type="ECO:0000313" key="3">
    <source>
        <dbReference type="EMBL" id="MXY32599.1"/>
    </source>
</evidence>
<dbReference type="SUPFAM" id="SSF55961">
    <property type="entry name" value="Bet v1-like"/>
    <property type="match status" value="1"/>
</dbReference>
<comment type="similarity">
    <text evidence="1">Belongs to the AHA1 family.</text>
</comment>
<gene>
    <name evidence="3" type="ORF">F4Y60_00595</name>
</gene>
<proteinExistence type="inferred from homology"/>
<organism evidence="3">
    <name type="scientific">Boseongicola sp. SB0664_bin_43</name>
    <dbReference type="NCBI Taxonomy" id="2604844"/>
    <lineage>
        <taxon>Bacteria</taxon>
        <taxon>Pseudomonadati</taxon>
        <taxon>Pseudomonadota</taxon>
        <taxon>Alphaproteobacteria</taxon>
        <taxon>Rhodobacterales</taxon>
        <taxon>Paracoccaceae</taxon>
        <taxon>Boseongicola</taxon>
    </lineage>
</organism>
<protein>
    <submittedName>
        <fullName evidence="3">Polyketide cyclase</fullName>
    </submittedName>
</protein>
<dbReference type="EMBL" id="VXRY01000024">
    <property type="protein sequence ID" value="MXY32599.1"/>
    <property type="molecule type" value="Genomic_DNA"/>
</dbReference>
<dbReference type="Gene3D" id="3.30.530.20">
    <property type="match status" value="1"/>
</dbReference>
<sequence>MDLDVERLLGAVERTVSSLERDGKAAHAVTLARSYATTVEDLWDAVTSAKRIPRWFLPVSGRLEPGGRYQLEGNACGTISHCERPSHLGLTWEFGGDVSWVDARLCNDGIGRSRLAITHTALVSDHWHRFGPGAVGVGWEMGLLGMELHLARPNEPKLDGATFHTTRDGKALIVGSSAAWGRAAEASGTDPDVAREAAERTKAFYTGDTAAPD</sequence>
<evidence type="ECO:0000256" key="1">
    <source>
        <dbReference type="ARBA" id="ARBA00006817"/>
    </source>
</evidence>
<dbReference type="Pfam" id="PF08327">
    <property type="entry name" value="AHSA1"/>
    <property type="match status" value="1"/>
</dbReference>
<evidence type="ECO:0000259" key="2">
    <source>
        <dbReference type="Pfam" id="PF08327"/>
    </source>
</evidence>
<accession>A0A6B0XYC5</accession>
<reference evidence="3" key="1">
    <citation type="submission" date="2019-09" db="EMBL/GenBank/DDBJ databases">
        <title>Characterisation of the sponge microbiome using genome-centric metagenomics.</title>
        <authorList>
            <person name="Engelberts J.P."/>
            <person name="Robbins S.J."/>
            <person name="De Goeij J.M."/>
            <person name="Aranda M."/>
            <person name="Bell S.C."/>
            <person name="Webster N.S."/>
        </authorList>
    </citation>
    <scope>NUCLEOTIDE SEQUENCE</scope>
    <source>
        <strain evidence="3">SB0664_bin_43</strain>
    </source>
</reference>
<name>A0A6B0XYC5_9RHOB</name>
<feature type="domain" description="Activator of Hsp90 ATPase homologue 1/2-like C-terminal" evidence="2">
    <location>
        <begin position="37"/>
        <end position="140"/>
    </location>
</feature>
<comment type="caution">
    <text evidence="3">The sequence shown here is derived from an EMBL/GenBank/DDBJ whole genome shotgun (WGS) entry which is preliminary data.</text>
</comment>
<dbReference type="InterPro" id="IPR013538">
    <property type="entry name" value="ASHA1/2-like_C"/>
</dbReference>